<dbReference type="PANTHER" id="PTHR46116:SF13">
    <property type="entry name" value="UBIQUITIN-CONJUGATING ENZYME E2 24-RELATED"/>
    <property type="match status" value="1"/>
</dbReference>
<dbReference type="OrthoDB" id="851392at2759"/>
<dbReference type="Gene3D" id="3.10.110.10">
    <property type="entry name" value="Ubiquitin Conjugating Enzyme"/>
    <property type="match status" value="1"/>
</dbReference>
<keyword evidence="1" id="KW-0808">Transferase</keyword>
<reference evidence="5" key="2">
    <citation type="journal article" date="2023" name="Plants (Basel)">
        <title>Annotation of the Turnera subulata (Passifloraceae) Draft Genome Reveals the S-Locus Evolved after the Divergence of Turneroideae from Passifloroideae in a Stepwise Manner.</title>
        <authorList>
            <person name="Henning P.M."/>
            <person name="Roalson E.H."/>
            <person name="Mir W."/>
            <person name="McCubbin A.G."/>
            <person name="Shore J.S."/>
        </authorList>
    </citation>
    <scope>NUCLEOTIDE SEQUENCE</scope>
    <source>
        <tissue evidence="5">Leaves</tissue>
    </source>
</reference>
<dbReference type="GO" id="GO:0061631">
    <property type="term" value="F:ubiquitin conjugating enzyme activity"/>
    <property type="evidence" value="ECO:0007669"/>
    <property type="project" value="TreeGrafter"/>
</dbReference>
<dbReference type="PANTHER" id="PTHR46116">
    <property type="entry name" value="(E3-INDEPENDENT) E2 UBIQUITIN-CONJUGATING ENZYME"/>
    <property type="match status" value="1"/>
</dbReference>
<organism evidence="5 6">
    <name type="scientific">Turnera subulata</name>
    <dbReference type="NCBI Taxonomy" id="218843"/>
    <lineage>
        <taxon>Eukaryota</taxon>
        <taxon>Viridiplantae</taxon>
        <taxon>Streptophyta</taxon>
        <taxon>Embryophyta</taxon>
        <taxon>Tracheophyta</taxon>
        <taxon>Spermatophyta</taxon>
        <taxon>Magnoliopsida</taxon>
        <taxon>eudicotyledons</taxon>
        <taxon>Gunneridae</taxon>
        <taxon>Pentapetalae</taxon>
        <taxon>rosids</taxon>
        <taxon>fabids</taxon>
        <taxon>Malpighiales</taxon>
        <taxon>Passifloraceae</taxon>
        <taxon>Turnera</taxon>
    </lineage>
</organism>
<sequence>MEGKEDEAKTYFGDIEEIEDEIDKRFRKLKNFNKVERPPVDHHYFFSSIKQSQQQGFRGDLSCIAQQSQRQRFLGENLGSFLHKHKTREGNRFGARIRKEWEILEAGLPDTIFVTVYDSRVDLMRACIVGLEGTPYCYGLFFFDIQFPTGYPAKPHNIYYHSHDFDLSPDLHRDGSVSLKLGLVDGSWKNPEESNILQVLLWIQRAILNSKPYIGRSLGFSLRKCQDNSSLKTEKEVFILSCKNVLHTLRYQPRDFEVLVRGHFRKWAHRILLIYKDQMQVHPHNEAMEQLFYKLVEAFEANGAYCQHHYINQMVNKAINKAPENGQDKQQVAPSLVGKLKDLFDSFEI</sequence>
<evidence type="ECO:0000259" key="4">
    <source>
        <dbReference type="PROSITE" id="PS50127"/>
    </source>
</evidence>
<evidence type="ECO:0000256" key="1">
    <source>
        <dbReference type="ARBA" id="ARBA00022679"/>
    </source>
</evidence>
<evidence type="ECO:0000313" key="5">
    <source>
        <dbReference type="EMBL" id="KAJ4834812.1"/>
    </source>
</evidence>
<keyword evidence="3" id="KW-0175">Coiled coil</keyword>
<dbReference type="SUPFAM" id="SSF54495">
    <property type="entry name" value="UBC-like"/>
    <property type="match status" value="1"/>
</dbReference>
<dbReference type="EMBL" id="JAKUCV010004618">
    <property type="protein sequence ID" value="KAJ4834812.1"/>
    <property type="molecule type" value="Genomic_DNA"/>
</dbReference>
<name>A0A9Q0JB61_9ROSI</name>
<dbReference type="Pfam" id="PF00179">
    <property type="entry name" value="UQ_con"/>
    <property type="match status" value="1"/>
</dbReference>
<evidence type="ECO:0000256" key="2">
    <source>
        <dbReference type="ARBA" id="ARBA00022786"/>
    </source>
</evidence>
<feature type="coiled-coil region" evidence="3">
    <location>
        <begin position="1"/>
        <end position="35"/>
    </location>
</feature>
<dbReference type="InterPro" id="IPR000608">
    <property type="entry name" value="UBC"/>
</dbReference>
<feature type="domain" description="UBC core" evidence="4">
    <location>
        <begin position="92"/>
        <end position="246"/>
    </location>
</feature>
<accession>A0A9Q0JB61</accession>
<keyword evidence="6" id="KW-1185">Reference proteome</keyword>
<reference evidence="5" key="1">
    <citation type="submission" date="2022-02" db="EMBL/GenBank/DDBJ databases">
        <authorList>
            <person name="Henning P.M."/>
            <person name="McCubbin A.G."/>
            <person name="Shore J.S."/>
        </authorList>
    </citation>
    <scope>NUCLEOTIDE SEQUENCE</scope>
    <source>
        <strain evidence="5">F60SS</strain>
        <tissue evidence="5">Leaves</tissue>
    </source>
</reference>
<comment type="caution">
    <text evidence="5">The sequence shown here is derived from an EMBL/GenBank/DDBJ whole genome shotgun (WGS) entry which is preliminary data.</text>
</comment>
<dbReference type="PROSITE" id="PS50127">
    <property type="entry name" value="UBC_2"/>
    <property type="match status" value="1"/>
</dbReference>
<keyword evidence="2" id="KW-0833">Ubl conjugation pathway</keyword>
<evidence type="ECO:0000256" key="3">
    <source>
        <dbReference type="SAM" id="Coils"/>
    </source>
</evidence>
<evidence type="ECO:0000313" key="6">
    <source>
        <dbReference type="Proteomes" id="UP001141552"/>
    </source>
</evidence>
<dbReference type="InterPro" id="IPR016135">
    <property type="entry name" value="UBQ-conjugating_enzyme/RWD"/>
</dbReference>
<gene>
    <name evidence="5" type="ORF">Tsubulata_013980</name>
</gene>
<dbReference type="AlphaFoldDB" id="A0A9Q0JB61"/>
<protein>
    <recommendedName>
        <fullName evidence="4">UBC core domain-containing protein</fullName>
    </recommendedName>
</protein>
<dbReference type="Proteomes" id="UP001141552">
    <property type="component" value="Unassembled WGS sequence"/>
</dbReference>
<proteinExistence type="predicted"/>